<dbReference type="Proteomes" id="UP000220353">
    <property type="component" value="Unassembled WGS sequence"/>
</dbReference>
<gene>
    <name evidence="1" type="ORF">CO661_02275</name>
</gene>
<evidence type="ECO:0008006" key="3">
    <source>
        <dbReference type="Google" id="ProtNLM"/>
    </source>
</evidence>
<evidence type="ECO:0000313" key="1">
    <source>
        <dbReference type="EMBL" id="PDT50464.1"/>
    </source>
</evidence>
<organism evidence="1 2">
    <name type="scientific">Rhizobium fredii</name>
    <name type="common">Sinorhizobium fredii</name>
    <dbReference type="NCBI Taxonomy" id="380"/>
    <lineage>
        <taxon>Bacteria</taxon>
        <taxon>Pseudomonadati</taxon>
        <taxon>Pseudomonadota</taxon>
        <taxon>Alphaproteobacteria</taxon>
        <taxon>Hyphomicrobiales</taxon>
        <taxon>Rhizobiaceae</taxon>
        <taxon>Sinorhizobium/Ensifer group</taxon>
        <taxon>Sinorhizobium</taxon>
    </lineage>
</organism>
<comment type="caution">
    <text evidence="1">The sequence shown here is derived from an EMBL/GenBank/DDBJ whole genome shotgun (WGS) entry which is preliminary data.</text>
</comment>
<proteinExistence type="predicted"/>
<dbReference type="EMBL" id="NWTC01000001">
    <property type="protein sequence ID" value="PDT50464.1"/>
    <property type="molecule type" value="Genomic_DNA"/>
</dbReference>
<name>A0A2A6M6N2_RHIFR</name>
<protein>
    <recommendedName>
        <fullName evidence="3">DUF3800 domain-containing protein</fullName>
    </recommendedName>
</protein>
<dbReference type="RefSeq" id="WP_042779286.1">
    <property type="nucleotide sequence ID" value="NZ_NWTC01000001.1"/>
</dbReference>
<reference evidence="1 2" key="1">
    <citation type="submission" date="2017-09" db="EMBL/GenBank/DDBJ databases">
        <title>Comparative genomics of rhizobia isolated from Phaseolus vulgaris in China.</title>
        <authorList>
            <person name="Tong W."/>
        </authorList>
    </citation>
    <scope>NUCLEOTIDE SEQUENCE [LARGE SCALE GENOMIC DNA]</scope>
    <source>
        <strain evidence="1 2">PCH1</strain>
    </source>
</reference>
<sequence>MFAYVFETGSSGRDIFDNYEYFRMGAILTMSDVAPAVDAALRPLLGEKQAPTFRVHEWPEEDVAKIGSQAIDVIEGLGPWAFILTEIHKPYMAALKLVDVIFDPDENENVPGFWRSEELNRHFLCLTIDSAMSSATAKQFWESYLRDDMDGIMKSLDLVAKGLKATQAAPRIQEVVHQAFEFAHKNPGRFSRKRKGAQESTPSALAFAQLFEASRDFSAKVANGPGMLWERVEAEFDPAKLKMPFSNDNYGIRAASLLLLASQQEPKTRALKRFRDRVKTQTIDYFVSRRMSELIVHEHLSRHQREQAGKTEPLH</sequence>
<evidence type="ECO:0000313" key="2">
    <source>
        <dbReference type="Proteomes" id="UP000220353"/>
    </source>
</evidence>
<accession>A0A2A6M6N2</accession>
<dbReference type="AlphaFoldDB" id="A0A2A6M6N2"/>